<comment type="caution">
    <text evidence="1">The sequence shown here is derived from an EMBL/GenBank/DDBJ whole genome shotgun (WGS) entry which is preliminary data.</text>
</comment>
<sequence>VLITVYDYLNITVYNQVETLYGVSEFNIYITVHELEFRLLAQEVGNFSLSETTTHNFINFTMSPNSFRRFSLSQSTYNITWYNAENGVTTLYDMILTTNEIIIFNTTLYPTYFALFDQGFVRLDDALFSLYLNGTRKDFGFVELDSIDALITVYDYLNITVFNQIETLYGVAEYNIYITVFELEFKLLAIENGNFSLSETTNHIFINFSLSPGSNRIFLLFQSQYNITWWNGENGVTSLYDMILTTNEIMIFNTTIYPTYFALFDQGFVRLDDALFSLYLNGTRKDFGFNQLDSDDVLITVYDYMNSTVYNSVQTLRNVAEFNIYITVHELEFRLLAIENGNFSLSETTAHNFINFSLSPSSSRIFSLAQSSCNITWWNGENG</sequence>
<reference evidence="1" key="1">
    <citation type="journal article" date="2015" name="Nature">
        <title>Complex archaea that bridge the gap between prokaryotes and eukaryotes.</title>
        <authorList>
            <person name="Spang A."/>
            <person name="Saw J.H."/>
            <person name="Jorgensen S.L."/>
            <person name="Zaremba-Niedzwiedzka K."/>
            <person name="Martijn J."/>
            <person name="Lind A.E."/>
            <person name="van Eijk R."/>
            <person name="Schleper C."/>
            <person name="Guy L."/>
            <person name="Ettema T.J."/>
        </authorList>
    </citation>
    <scope>NUCLEOTIDE SEQUENCE</scope>
</reference>
<organism evidence="1">
    <name type="scientific">marine sediment metagenome</name>
    <dbReference type="NCBI Taxonomy" id="412755"/>
    <lineage>
        <taxon>unclassified sequences</taxon>
        <taxon>metagenomes</taxon>
        <taxon>ecological metagenomes</taxon>
    </lineage>
</organism>
<protein>
    <submittedName>
        <fullName evidence="1">Uncharacterized protein</fullName>
    </submittedName>
</protein>
<dbReference type="EMBL" id="LAZR01057605">
    <property type="protein sequence ID" value="KKK71717.1"/>
    <property type="molecule type" value="Genomic_DNA"/>
</dbReference>
<name>A0A0F8XRL5_9ZZZZ</name>
<proteinExistence type="predicted"/>
<feature type="non-terminal residue" evidence="1">
    <location>
        <position position="1"/>
    </location>
</feature>
<evidence type="ECO:0000313" key="1">
    <source>
        <dbReference type="EMBL" id="KKK71717.1"/>
    </source>
</evidence>
<dbReference type="AlphaFoldDB" id="A0A0F8XRL5"/>
<accession>A0A0F8XRL5</accession>
<gene>
    <name evidence="1" type="ORF">LCGC14_2911120</name>
</gene>
<feature type="non-terminal residue" evidence="1">
    <location>
        <position position="383"/>
    </location>
</feature>